<dbReference type="NCBIfam" id="TIGR01537">
    <property type="entry name" value="portal_HK97"/>
    <property type="match status" value="1"/>
</dbReference>
<dbReference type="Proteomes" id="UP001597493">
    <property type="component" value="Unassembled WGS sequence"/>
</dbReference>
<sequence>MGLINKWRQWRDYEKRAQTLEELLLEVGVGVEAITKQQALSIPAVASNVNLISGVIAMLPVYLYKEEGGKKISVIKDDRVKLLNDDTKDTLDAFQLKRQLIEDYLLSGAGYFYINKERNRVKSLNYVDTDVLSANKNSDPIFKDYDILVNGRIYRPFDFIKLTRKTKDGVNGVGIVQESNKALTVAYLTLQFEQILLKTGGNKKGFLKAKGKLTEEALTALKNAWNRLYRDNSENVMVLNEGTEFQETSATSVEMQMNENKRTNSSEINNIFGIPNGTLDDNAIKTTILPILKAFETALNKDLLLESEKDQYYWEFDKEELVKGDILKRYQAYEIGLKNGWIQWDDIRYKENLEPYGLDFIKLGLQDVLFNPKTKEIYTPNTNKTASMGGGDRIESGDSQ</sequence>
<comment type="caution">
    <text evidence="2">The sequence shown here is derived from an EMBL/GenBank/DDBJ whole genome shotgun (WGS) entry which is preliminary data.</text>
</comment>
<feature type="region of interest" description="Disordered" evidence="1">
    <location>
        <begin position="380"/>
        <end position="400"/>
    </location>
</feature>
<protein>
    <submittedName>
        <fullName evidence="2">Phage portal protein</fullName>
    </submittedName>
</protein>
<organism evidence="2 3">
    <name type="scientific">Paenibacillus thailandensis</name>
    <dbReference type="NCBI Taxonomy" id="393250"/>
    <lineage>
        <taxon>Bacteria</taxon>
        <taxon>Bacillati</taxon>
        <taxon>Bacillota</taxon>
        <taxon>Bacilli</taxon>
        <taxon>Bacillales</taxon>
        <taxon>Paenibacillaceae</taxon>
        <taxon>Paenibacillus</taxon>
    </lineage>
</organism>
<evidence type="ECO:0000313" key="3">
    <source>
        <dbReference type="Proteomes" id="UP001597493"/>
    </source>
</evidence>
<keyword evidence="3" id="KW-1185">Reference proteome</keyword>
<evidence type="ECO:0000313" key="2">
    <source>
        <dbReference type="EMBL" id="MFD2663051.1"/>
    </source>
</evidence>
<dbReference type="InterPro" id="IPR006944">
    <property type="entry name" value="Phage/GTA_portal"/>
</dbReference>
<evidence type="ECO:0000256" key="1">
    <source>
        <dbReference type="SAM" id="MobiDB-lite"/>
    </source>
</evidence>
<gene>
    <name evidence="2" type="ORF">ACFSW5_22595</name>
</gene>
<reference evidence="3" key="1">
    <citation type="journal article" date="2019" name="Int. J. Syst. Evol. Microbiol.">
        <title>The Global Catalogue of Microorganisms (GCM) 10K type strain sequencing project: providing services to taxonomists for standard genome sequencing and annotation.</title>
        <authorList>
            <consortium name="The Broad Institute Genomics Platform"/>
            <consortium name="The Broad Institute Genome Sequencing Center for Infectious Disease"/>
            <person name="Wu L."/>
            <person name="Ma J."/>
        </authorList>
    </citation>
    <scope>NUCLEOTIDE SEQUENCE [LARGE SCALE GENOMIC DNA]</scope>
    <source>
        <strain evidence="3">TISTR 1827</strain>
    </source>
</reference>
<name>A0ABW5R2J1_9BACL</name>
<dbReference type="InterPro" id="IPR006427">
    <property type="entry name" value="Portal_HK97"/>
</dbReference>
<dbReference type="EMBL" id="JBHUMY010000038">
    <property type="protein sequence ID" value="MFD2663051.1"/>
    <property type="molecule type" value="Genomic_DNA"/>
</dbReference>
<accession>A0ABW5R2J1</accession>
<dbReference type="Pfam" id="PF04860">
    <property type="entry name" value="Phage_portal"/>
    <property type="match status" value="1"/>
</dbReference>
<dbReference type="RefSeq" id="WP_379278360.1">
    <property type="nucleotide sequence ID" value="NZ_JBHUGT010000045.1"/>
</dbReference>
<proteinExistence type="predicted"/>